<accession>A0A090TDS0</accession>
<organism evidence="3 4">
    <name type="scientific">Vibrio maritimus</name>
    <dbReference type="NCBI Taxonomy" id="990268"/>
    <lineage>
        <taxon>Bacteria</taxon>
        <taxon>Pseudomonadati</taxon>
        <taxon>Pseudomonadota</taxon>
        <taxon>Gammaproteobacteria</taxon>
        <taxon>Vibrionales</taxon>
        <taxon>Vibrionaceae</taxon>
        <taxon>Vibrio</taxon>
    </lineage>
</organism>
<protein>
    <recommendedName>
        <fullName evidence="1">chorismate mutase</fullName>
        <ecNumber evidence="1">5.4.99.5</ecNumber>
    </recommendedName>
</protein>
<name>A0A090TDS0_9VIBR</name>
<dbReference type="InterPro" id="IPR002701">
    <property type="entry name" value="CM_II_prokaryot"/>
</dbReference>
<proteinExistence type="predicted"/>
<comment type="caution">
    <text evidence="3">The sequence shown here is derived from an EMBL/GenBank/DDBJ whole genome shotgun (WGS) entry which is preliminary data.</text>
</comment>
<gene>
    <name evidence="3" type="ORF">JCM19240_2935</name>
</gene>
<dbReference type="EC" id="5.4.99.5" evidence="1"/>
<reference evidence="3 4" key="1">
    <citation type="submission" date="2014-09" db="EMBL/GenBank/DDBJ databases">
        <title>Vibrio maritimus JCM 19240. (C210) whole genome shotgun sequence.</title>
        <authorList>
            <person name="Sawabe T."/>
            <person name="Meirelles P."/>
            <person name="Nakanishi M."/>
            <person name="Sayaka M."/>
            <person name="Hattori M."/>
            <person name="Ohkuma M."/>
        </authorList>
    </citation>
    <scope>NUCLEOTIDE SEQUENCE [LARGE SCALE GENOMIC DNA]</scope>
    <source>
        <strain evidence="3 4">JCM 19240</strain>
    </source>
</reference>
<evidence type="ECO:0000313" key="3">
    <source>
        <dbReference type="EMBL" id="GAL38011.1"/>
    </source>
</evidence>
<dbReference type="GO" id="GO:0046417">
    <property type="term" value="P:chorismate metabolic process"/>
    <property type="evidence" value="ECO:0007669"/>
    <property type="project" value="InterPro"/>
</dbReference>
<sequence length="70" mass="8155">MAAELNALRDQIDDVDKQMLELLAKRLSLVEQVGEVKSDMAYQSMPRIEKQPCWPLAAKKQRKRVCRRNL</sequence>
<reference evidence="3 4" key="2">
    <citation type="submission" date="2014-09" db="EMBL/GenBank/DDBJ databases">
        <authorList>
            <consortium name="NBRP consortium"/>
            <person name="Sawabe T."/>
            <person name="Meirelles P."/>
            <person name="Nakanishi M."/>
            <person name="Sayaka M."/>
            <person name="Hattori M."/>
            <person name="Ohkuma M."/>
        </authorList>
    </citation>
    <scope>NUCLEOTIDE SEQUENCE [LARGE SCALE GENOMIC DNA]</scope>
    <source>
        <strain evidence="3 4">JCM 19240</strain>
    </source>
</reference>
<dbReference type="EMBL" id="BBMT01000024">
    <property type="protein sequence ID" value="GAL38011.1"/>
    <property type="molecule type" value="Genomic_DNA"/>
</dbReference>
<dbReference type="Gene3D" id="1.20.59.10">
    <property type="entry name" value="Chorismate mutase"/>
    <property type="match status" value="1"/>
</dbReference>
<dbReference type="SUPFAM" id="SSF48600">
    <property type="entry name" value="Chorismate mutase II"/>
    <property type="match status" value="1"/>
</dbReference>
<dbReference type="InterPro" id="IPR036263">
    <property type="entry name" value="Chorismate_II_sf"/>
</dbReference>
<evidence type="ECO:0000256" key="1">
    <source>
        <dbReference type="ARBA" id="ARBA00012404"/>
    </source>
</evidence>
<evidence type="ECO:0000313" key="4">
    <source>
        <dbReference type="Proteomes" id="UP000029224"/>
    </source>
</evidence>
<dbReference type="GO" id="GO:0004106">
    <property type="term" value="F:chorismate mutase activity"/>
    <property type="evidence" value="ECO:0007669"/>
    <property type="project" value="UniProtKB-EC"/>
</dbReference>
<feature type="domain" description="Chorismate mutase" evidence="2">
    <location>
        <begin position="1"/>
        <end position="70"/>
    </location>
</feature>
<dbReference type="Pfam" id="PF01817">
    <property type="entry name" value="CM_2"/>
    <property type="match status" value="1"/>
</dbReference>
<dbReference type="PROSITE" id="PS51168">
    <property type="entry name" value="CHORISMATE_MUT_2"/>
    <property type="match status" value="1"/>
</dbReference>
<dbReference type="GO" id="GO:0016491">
    <property type="term" value="F:oxidoreductase activity"/>
    <property type="evidence" value="ECO:0007669"/>
    <property type="project" value="UniProtKB-KW"/>
</dbReference>
<keyword evidence="3" id="KW-0560">Oxidoreductase</keyword>
<evidence type="ECO:0000259" key="2">
    <source>
        <dbReference type="PROSITE" id="PS51168"/>
    </source>
</evidence>
<keyword evidence="3" id="KW-0413">Isomerase</keyword>
<dbReference type="Proteomes" id="UP000029224">
    <property type="component" value="Unassembled WGS sequence"/>
</dbReference>
<dbReference type="InterPro" id="IPR036979">
    <property type="entry name" value="CM_dom_sf"/>
</dbReference>
<keyword evidence="4" id="KW-1185">Reference proteome</keyword>
<dbReference type="AlphaFoldDB" id="A0A090TDS0"/>